<feature type="region of interest" description="Disordered" evidence="1">
    <location>
        <begin position="1"/>
        <end position="23"/>
    </location>
</feature>
<dbReference type="EMBL" id="JNGW01000124">
    <property type="protein sequence ID" value="KDR51065.1"/>
    <property type="molecule type" value="Genomic_DNA"/>
</dbReference>
<reference evidence="2 3" key="1">
    <citation type="submission" date="2013-08" db="EMBL/GenBank/DDBJ databases">
        <authorList>
            <person name="Weinstock G."/>
            <person name="Sodergren E."/>
            <person name="Wylie T."/>
            <person name="Fulton L."/>
            <person name="Fulton R."/>
            <person name="Fronick C."/>
            <person name="O'Laughlin M."/>
            <person name="Godfrey J."/>
            <person name="Miner T."/>
            <person name="Herter B."/>
            <person name="Appelbaum E."/>
            <person name="Cordes M."/>
            <person name="Lek S."/>
            <person name="Wollam A."/>
            <person name="Pepin K.H."/>
            <person name="Palsikar V.B."/>
            <person name="Mitreva M."/>
            <person name="Wilson R.K."/>
        </authorList>
    </citation>
    <scope>NUCLEOTIDE SEQUENCE [LARGE SCALE GENOMIC DNA]</scope>
    <source>
        <strain evidence="2 3">ATCC 15930</strain>
    </source>
</reference>
<organism evidence="2 3">
    <name type="scientific">Hoylesella loescheii DSM 19665 = JCM 12249 = ATCC 15930</name>
    <dbReference type="NCBI Taxonomy" id="1122985"/>
    <lineage>
        <taxon>Bacteria</taxon>
        <taxon>Pseudomonadati</taxon>
        <taxon>Bacteroidota</taxon>
        <taxon>Bacteroidia</taxon>
        <taxon>Bacteroidales</taxon>
        <taxon>Prevotellaceae</taxon>
        <taxon>Hoylesella</taxon>
    </lineage>
</organism>
<gene>
    <name evidence="2" type="ORF">HMPREF1991_02898</name>
</gene>
<dbReference type="HOGENOM" id="CLU_3274532_0_0_10"/>
<evidence type="ECO:0000256" key="1">
    <source>
        <dbReference type="SAM" id="MobiDB-lite"/>
    </source>
</evidence>
<evidence type="ECO:0000313" key="2">
    <source>
        <dbReference type="EMBL" id="KDR51065.1"/>
    </source>
</evidence>
<dbReference type="Proteomes" id="UP000027442">
    <property type="component" value="Unassembled WGS sequence"/>
</dbReference>
<dbReference type="AlphaFoldDB" id="A0A069QE37"/>
<evidence type="ECO:0000313" key="3">
    <source>
        <dbReference type="Proteomes" id="UP000027442"/>
    </source>
</evidence>
<protein>
    <submittedName>
        <fullName evidence="2">Uncharacterized protein</fullName>
    </submittedName>
</protein>
<keyword evidence="3" id="KW-1185">Reference proteome</keyword>
<accession>A0A069QE37</accession>
<name>A0A069QE37_HOYLO</name>
<sequence length="41" mass="4773">MHGLRIAFRPKWQAQQSPQDERTTINVKPKATILTWAQPQT</sequence>
<proteinExistence type="predicted"/>
<comment type="caution">
    <text evidence="2">The sequence shown here is derived from an EMBL/GenBank/DDBJ whole genome shotgun (WGS) entry which is preliminary data.</text>
</comment>